<keyword evidence="2" id="KW-1185">Reference proteome</keyword>
<dbReference type="RefSeq" id="WP_204466387.1">
    <property type="nucleotide sequence ID" value="NZ_JAFBCV010000006.1"/>
</dbReference>
<evidence type="ECO:0008006" key="3">
    <source>
        <dbReference type="Google" id="ProtNLM"/>
    </source>
</evidence>
<dbReference type="Proteomes" id="UP001179280">
    <property type="component" value="Unassembled WGS sequence"/>
</dbReference>
<dbReference type="EMBL" id="JAFBCV010000006">
    <property type="protein sequence ID" value="MBM7839043.1"/>
    <property type="molecule type" value="Genomic_DNA"/>
</dbReference>
<organism evidence="1 2">
    <name type="scientific">Shouchella xiaoxiensis</name>
    <dbReference type="NCBI Taxonomy" id="766895"/>
    <lineage>
        <taxon>Bacteria</taxon>
        <taxon>Bacillati</taxon>
        <taxon>Bacillota</taxon>
        <taxon>Bacilli</taxon>
        <taxon>Bacillales</taxon>
        <taxon>Bacillaceae</taxon>
        <taxon>Shouchella</taxon>
    </lineage>
</organism>
<evidence type="ECO:0000313" key="2">
    <source>
        <dbReference type="Proteomes" id="UP001179280"/>
    </source>
</evidence>
<sequence>MKKLILSLVTTGALMVECSNDENQTYTEEMDLDTLEASSEIVHFDGAGELMTEPGQLLFEEYDEKYQDNLSEQAEEVKSLLFELRDINMAQYGDEEVDVNENRTFHDVHVELNALVKELREENDLHN</sequence>
<accession>A0ABS2SU33</accession>
<proteinExistence type="predicted"/>
<name>A0ABS2SU33_9BACI</name>
<protein>
    <recommendedName>
        <fullName evidence="3">Lipoprotein</fullName>
    </recommendedName>
</protein>
<evidence type="ECO:0000313" key="1">
    <source>
        <dbReference type="EMBL" id="MBM7839043.1"/>
    </source>
</evidence>
<gene>
    <name evidence="1" type="ORF">JOC54_002313</name>
</gene>
<reference evidence="1" key="1">
    <citation type="submission" date="2021-01" db="EMBL/GenBank/DDBJ databases">
        <title>Genomic Encyclopedia of Type Strains, Phase IV (KMG-IV): sequencing the most valuable type-strain genomes for metagenomic binning, comparative biology and taxonomic classification.</title>
        <authorList>
            <person name="Goeker M."/>
        </authorList>
    </citation>
    <scope>NUCLEOTIDE SEQUENCE</scope>
    <source>
        <strain evidence="1">DSM 21943</strain>
    </source>
</reference>
<comment type="caution">
    <text evidence="1">The sequence shown here is derived from an EMBL/GenBank/DDBJ whole genome shotgun (WGS) entry which is preliminary data.</text>
</comment>